<evidence type="ECO:0000313" key="1">
    <source>
        <dbReference type="EMBL" id="KAG5918232.1"/>
    </source>
</evidence>
<accession>A0A8K0NFF4</accession>
<comment type="caution">
    <text evidence="1">The sequence shown here is derived from an EMBL/GenBank/DDBJ whole genome shotgun (WGS) entry which is preliminary data.</text>
</comment>
<dbReference type="Gene3D" id="1.10.150.240">
    <property type="entry name" value="Putative phosphatase, domain 2"/>
    <property type="match status" value="1"/>
</dbReference>
<dbReference type="OrthoDB" id="40579at2759"/>
<dbReference type="Proteomes" id="UP000811619">
    <property type="component" value="Unassembled WGS sequence"/>
</dbReference>
<organism evidence="1 2">
    <name type="scientific">Claviceps africana</name>
    <dbReference type="NCBI Taxonomy" id="83212"/>
    <lineage>
        <taxon>Eukaryota</taxon>
        <taxon>Fungi</taxon>
        <taxon>Dikarya</taxon>
        <taxon>Ascomycota</taxon>
        <taxon>Pezizomycotina</taxon>
        <taxon>Sordariomycetes</taxon>
        <taxon>Hypocreomycetidae</taxon>
        <taxon>Hypocreales</taxon>
        <taxon>Clavicipitaceae</taxon>
        <taxon>Claviceps</taxon>
    </lineage>
</organism>
<keyword evidence="2" id="KW-1185">Reference proteome</keyword>
<evidence type="ECO:0008006" key="3">
    <source>
        <dbReference type="Google" id="ProtNLM"/>
    </source>
</evidence>
<protein>
    <recommendedName>
        <fullName evidence="3">Haloacid dehalogenase</fullName>
    </recommendedName>
</protein>
<gene>
    <name evidence="1" type="ORF">E4U42_006942</name>
</gene>
<dbReference type="EMBL" id="SRPY01000755">
    <property type="protein sequence ID" value="KAG5918232.1"/>
    <property type="molecule type" value="Genomic_DNA"/>
</dbReference>
<sequence length="113" mass="12567">MSPGEPPHPLSAIKALAFDLFGTALDWRTSVQQELILRAHRKQSSEGVPDALKQRLGNLTERDWGDFAQAWRDSYLEFVAGFAADAGTPWKTVDEHHLESLARLLDERALGGL</sequence>
<evidence type="ECO:0000313" key="2">
    <source>
        <dbReference type="Proteomes" id="UP000811619"/>
    </source>
</evidence>
<reference evidence="1" key="1">
    <citation type="journal article" date="2020" name="bioRxiv">
        <title>Whole genome comparisons of ergot fungi reveals the divergence and evolution of species within the genus Claviceps are the result of varying mechanisms driving genome evolution and host range expansion.</title>
        <authorList>
            <person name="Wyka S.A."/>
            <person name="Mondo S.J."/>
            <person name="Liu M."/>
            <person name="Dettman J."/>
            <person name="Nalam V."/>
            <person name="Broders K.D."/>
        </authorList>
    </citation>
    <scope>NUCLEOTIDE SEQUENCE</scope>
    <source>
        <strain evidence="1">CCC 489</strain>
    </source>
</reference>
<name>A0A8K0NFF4_9HYPO</name>
<proteinExistence type="predicted"/>
<feature type="non-terminal residue" evidence="1">
    <location>
        <position position="113"/>
    </location>
</feature>
<dbReference type="InterPro" id="IPR023198">
    <property type="entry name" value="PGP-like_dom2"/>
</dbReference>
<dbReference type="AlphaFoldDB" id="A0A8K0NFF4"/>